<evidence type="ECO:0000256" key="3">
    <source>
        <dbReference type="ARBA" id="ARBA00022692"/>
    </source>
</evidence>
<evidence type="ECO:0000256" key="6">
    <source>
        <dbReference type="SAM" id="Phobius"/>
    </source>
</evidence>
<feature type="transmembrane region" description="Helical" evidence="6">
    <location>
        <begin position="38"/>
        <end position="63"/>
    </location>
</feature>
<dbReference type="GO" id="GO:0005886">
    <property type="term" value="C:plasma membrane"/>
    <property type="evidence" value="ECO:0007669"/>
    <property type="project" value="UniProtKB-SubCell"/>
</dbReference>
<protein>
    <submittedName>
        <fullName evidence="7">LysE family L-lysine exporter</fullName>
    </submittedName>
</protein>
<feature type="transmembrane region" description="Helical" evidence="6">
    <location>
        <begin position="176"/>
        <end position="197"/>
    </location>
</feature>
<feature type="transmembrane region" description="Helical" evidence="6">
    <location>
        <begin position="109"/>
        <end position="130"/>
    </location>
</feature>
<keyword evidence="3 6" id="KW-0812">Transmembrane</keyword>
<dbReference type="GO" id="GO:0015171">
    <property type="term" value="F:amino acid transmembrane transporter activity"/>
    <property type="evidence" value="ECO:0007669"/>
    <property type="project" value="TreeGrafter"/>
</dbReference>
<evidence type="ECO:0000256" key="5">
    <source>
        <dbReference type="ARBA" id="ARBA00023136"/>
    </source>
</evidence>
<dbReference type="Pfam" id="PF01810">
    <property type="entry name" value="LysE"/>
    <property type="match status" value="1"/>
</dbReference>
<dbReference type="PANTHER" id="PTHR30086">
    <property type="entry name" value="ARGININE EXPORTER PROTEIN ARGO"/>
    <property type="match status" value="1"/>
</dbReference>
<comment type="caution">
    <text evidence="7">The sequence shown here is derived from an EMBL/GenBank/DDBJ whole genome shotgun (WGS) entry which is preliminary data.</text>
</comment>
<dbReference type="AlphaFoldDB" id="A0A433RQJ3"/>
<evidence type="ECO:0000256" key="2">
    <source>
        <dbReference type="ARBA" id="ARBA00022475"/>
    </source>
</evidence>
<keyword evidence="8" id="KW-1185">Reference proteome</keyword>
<dbReference type="RefSeq" id="WP_126991582.1">
    <property type="nucleotide sequence ID" value="NZ_JTFC01000041.1"/>
</dbReference>
<feature type="transmembrane region" description="Helical" evidence="6">
    <location>
        <begin position="6"/>
        <end position="26"/>
    </location>
</feature>
<feature type="transmembrane region" description="Helical" evidence="6">
    <location>
        <begin position="69"/>
        <end position="89"/>
    </location>
</feature>
<gene>
    <name evidence="7" type="ORF">QI30_15890</name>
</gene>
<dbReference type="Proteomes" id="UP000288623">
    <property type="component" value="Unassembled WGS sequence"/>
</dbReference>
<keyword evidence="5 6" id="KW-0472">Membrane</keyword>
<sequence>METIIHGFILALGLILPLGVQNVFIFTQGATQPSLIRALPASITASICDTILILLSVGGLSFLIMQLEWLRMVMMIGGVLFLLYMNVSIWRSAPSGEMDGTALPIKKQILFACSVSFLNPSALVDIIGVIGTSSLQYSGSELVLFTASCIIVSWIWFFALMLVGSRMKYLHNQRKVMIIFNKSAAIFIFAMAIYLMAGSI</sequence>
<name>A0A433RQJ3_9BACL</name>
<proteinExistence type="predicted"/>
<feature type="transmembrane region" description="Helical" evidence="6">
    <location>
        <begin position="142"/>
        <end position="164"/>
    </location>
</feature>
<dbReference type="EMBL" id="JTFC01000041">
    <property type="protein sequence ID" value="RUS53038.1"/>
    <property type="molecule type" value="Genomic_DNA"/>
</dbReference>
<evidence type="ECO:0000313" key="8">
    <source>
        <dbReference type="Proteomes" id="UP000288623"/>
    </source>
</evidence>
<evidence type="ECO:0000256" key="4">
    <source>
        <dbReference type="ARBA" id="ARBA00022989"/>
    </source>
</evidence>
<dbReference type="OrthoDB" id="5638726at2"/>
<evidence type="ECO:0000256" key="1">
    <source>
        <dbReference type="ARBA" id="ARBA00004651"/>
    </source>
</evidence>
<keyword evidence="4 6" id="KW-1133">Transmembrane helix</keyword>
<keyword evidence="2" id="KW-1003">Cell membrane</keyword>
<comment type="subcellular location">
    <subcellularLocation>
        <location evidence="1">Cell membrane</location>
        <topology evidence="1">Multi-pass membrane protein</topology>
    </subcellularLocation>
</comment>
<evidence type="ECO:0000313" key="7">
    <source>
        <dbReference type="EMBL" id="RUS53038.1"/>
    </source>
</evidence>
<reference evidence="7 8" key="1">
    <citation type="submission" date="2014-11" db="EMBL/GenBank/DDBJ databases">
        <title>Genome sequence and analysis of novel Kurthia sp.</title>
        <authorList>
            <person name="Lawson J.N."/>
            <person name="Gonzalez J.E."/>
            <person name="Rinauldi L."/>
            <person name="Xuan Z."/>
            <person name="Firman A."/>
            <person name="Shaddox L."/>
            <person name="Trudeau A."/>
            <person name="Shah S."/>
            <person name="Reiman D."/>
        </authorList>
    </citation>
    <scope>NUCLEOTIDE SEQUENCE [LARGE SCALE GENOMIC DNA]</scope>
    <source>
        <strain evidence="7 8">3B1D</strain>
    </source>
</reference>
<dbReference type="InterPro" id="IPR001123">
    <property type="entry name" value="LeuE-type"/>
</dbReference>
<dbReference type="PANTHER" id="PTHR30086:SF20">
    <property type="entry name" value="ARGININE EXPORTER PROTEIN ARGO-RELATED"/>
    <property type="match status" value="1"/>
</dbReference>
<accession>A0A433RQJ3</accession>
<organism evidence="7 8">
    <name type="scientific">Candidatus Kurthia intestinigallinarum</name>
    <dbReference type="NCBI Taxonomy" id="1562256"/>
    <lineage>
        <taxon>Bacteria</taxon>
        <taxon>Bacillati</taxon>
        <taxon>Bacillota</taxon>
        <taxon>Bacilli</taxon>
        <taxon>Bacillales</taxon>
        <taxon>Caryophanaceae</taxon>
        <taxon>Kurthia</taxon>
    </lineage>
</organism>